<proteinExistence type="predicted"/>
<comment type="caution">
    <text evidence="2">The sequence shown here is derived from an EMBL/GenBank/DDBJ whole genome shotgun (WGS) entry which is preliminary data.</text>
</comment>
<keyword evidence="1" id="KW-0862">Zinc</keyword>
<dbReference type="Gene3D" id="3.40.50.10320">
    <property type="entry name" value="LmbE-like"/>
    <property type="match status" value="1"/>
</dbReference>
<gene>
    <name evidence="2" type="ORF">RB636_09705</name>
</gene>
<dbReference type="RefSeq" id="WP_331786110.1">
    <property type="nucleotide sequence ID" value="NZ_JAVFKM010000004.1"/>
</dbReference>
<dbReference type="PANTHER" id="PTHR12993">
    <property type="entry name" value="N-ACETYLGLUCOSAMINYL-PHOSPHATIDYLINOSITOL DE-N-ACETYLASE-RELATED"/>
    <property type="match status" value="1"/>
</dbReference>
<name>A0ABU7WPM7_9ACTN</name>
<evidence type="ECO:0000313" key="2">
    <source>
        <dbReference type="EMBL" id="MEF3113471.1"/>
    </source>
</evidence>
<dbReference type="Pfam" id="PF02585">
    <property type="entry name" value="PIG-L"/>
    <property type="match status" value="1"/>
</dbReference>
<dbReference type="InterPro" id="IPR024078">
    <property type="entry name" value="LmbE-like_dom_sf"/>
</dbReference>
<dbReference type="Proteomes" id="UP001348265">
    <property type="component" value="Unassembled WGS sequence"/>
</dbReference>
<protein>
    <submittedName>
        <fullName evidence="2">PIG-L family deacetylase</fullName>
    </submittedName>
</protein>
<dbReference type="SUPFAM" id="SSF102588">
    <property type="entry name" value="LmbE-like"/>
    <property type="match status" value="1"/>
</dbReference>
<reference evidence="2 3" key="1">
    <citation type="submission" date="2023-08" db="EMBL/GenBank/DDBJ databases">
        <authorList>
            <person name="Sharma P."/>
            <person name="Verma V."/>
            <person name="Mohan M.K."/>
            <person name="Dubey A.K."/>
        </authorList>
    </citation>
    <scope>NUCLEOTIDE SEQUENCE [LARGE SCALE GENOMIC DNA]</scope>
    <source>
        <strain evidence="2 3">ADP4</strain>
    </source>
</reference>
<keyword evidence="3" id="KW-1185">Reference proteome</keyword>
<sequence length="253" mass="27137">MTGLIEELRDHTTLWISPHPDDVAYSCGGVLAACAGSAPGLLLTVFTRSAWALPKRLRAAGPKVISARRAEEERRYCRARGLARYVPLGFDDASLRGYDDDTELTADPAADPLRDRIAEAVAEAVAELRPTLVLAPAAVGGHVDHRLVHEAVRRSAGDGVRRLYYEDLPYAAHHPRAATEKALGEEGLSLYAVTDIGPVLQDKVRGMYIYGCQTDDECVQEVAGYAREAAGPGDGTHVERVWAPSPAAAGRAG</sequence>
<evidence type="ECO:0000313" key="3">
    <source>
        <dbReference type="Proteomes" id="UP001348265"/>
    </source>
</evidence>
<accession>A0ABU7WPM7</accession>
<dbReference type="InterPro" id="IPR003737">
    <property type="entry name" value="GlcNAc_PI_deacetylase-related"/>
</dbReference>
<organism evidence="2 3">
    <name type="scientific">Streptomyces chrestomyceticus</name>
    <dbReference type="NCBI Taxonomy" id="68185"/>
    <lineage>
        <taxon>Bacteria</taxon>
        <taxon>Bacillati</taxon>
        <taxon>Actinomycetota</taxon>
        <taxon>Actinomycetes</taxon>
        <taxon>Kitasatosporales</taxon>
        <taxon>Streptomycetaceae</taxon>
        <taxon>Streptomyces</taxon>
    </lineage>
</organism>
<dbReference type="EMBL" id="JAVFKM010000004">
    <property type="protein sequence ID" value="MEF3113471.1"/>
    <property type="molecule type" value="Genomic_DNA"/>
</dbReference>
<evidence type="ECO:0000256" key="1">
    <source>
        <dbReference type="ARBA" id="ARBA00022833"/>
    </source>
</evidence>
<dbReference type="PANTHER" id="PTHR12993:SF11">
    <property type="entry name" value="N-ACETYLGLUCOSAMINYL-PHOSPHATIDYLINOSITOL DE-N-ACETYLASE"/>
    <property type="match status" value="1"/>
</dbReference>